<name>A0ABX6T1M4_9SPHN</name>
<dbReference type="Pfam" id="PF02574">
    <property type="entry name" value="S-methyl_trans"/>
    <property type="match status" value="1"/>
</dbReference>
<keyword evidence="4" id="KW-0949">S-adenosyl-L-methionine</keyword>
<keyword evidence="6" id="KW-0170">Cobalt</keyword>
<evidence type="ECO:0000256" key="7">
    <source>
        <dbReference type="PROSITE-ProRule" id="PRU00333"/>
    </source>
</evidence>
<dbReference type="InterPro" id="IPR050554">
    <property type="entry name" value="Met_Synthase/Corrinoid"/>
</dbReference>
<keyword evidence="2 7" id="KW-0489">Methyltransferase</keyword>
<evidence type="ECO:0000256" key="2">
    <source>
        <dbReference type="ARBA" id="ARBA00022603"/>
    </source>
</evidence>
<dbReference type="PANTHER" id="PTHR45833:SF1">
    <property type="entry name" value="METHIONINE SYNTHASE"/>
    <property type="match status" value="1"/>
</dbReference>
<organism evidence="9 10">
    <name type="scientific">Sphingomonas daechungensis</name>
    <dbReference type="NCBI Taxonomy" id="1176646"/>
    <lineage>
        <taxon>Bacteria</taxon>
        <taxon>Pseudomonadati</taxon>
        <taxon>Pseudomonadota</taxon>
        <taxon>Alphaproteobacteria</taxon>
        <taxon>Sphingomonadales</taxon>
        <taxon>Sphingomonadaceae</taxon>
        <taxon>Sphingomonas</taxon>
    </lineage>
</organism>
<keyword evidence="5 7" id="KW-0479">Metal-binding</keyword>
<dbReference type="InterPro" id="IPR036589">
    <property type="entry name" value="HCY_dom_sf"/>
</dbReference>
<evidence type="ECO:0000256" key="4">
    <source>
        <dbReference type="ARBA" id="ARBA00022691"/>
    </source>
</evidence>
<feature type="domain" description="Hcy-binding" evidence="8">
    <location>
        <begin position="4"/>
        <end position="321"/>
    </location>
</feature>
<dbReference type="Gene3D" id="3.20.20.330">
    <property type="entry name" value="Homocysteine-binding-like domain"/>
    <property type="match status" value="1"/>
</dbReference>
<evidence type="ECO:0000259" key="8">
    <source>
        <dbReference type="PROSITE" id="PS50970"/>
    </source>
</evidence>
<evidence type="ECO:0000313" key="10">
    <source>
        <dbReference type="Proteomes" id="UP000516134"/>
    </source>
</evidence>
<evidence type="ECO:0000313" key="9">
    <source>
        <dbReference type="EMBL" id="QNP43645.1"/>
    </source>
</evidence>
<dbReference type="EMBL" id="CP060780">
    <property type="protein sequence ID" value="QNP43645.1"/>
    <property type="molecule type" value="Genomic_DNA"/>
</dbReference>
<dbReference type="InterPro" id="IPR003726">
    <property type="entry name" value="HCY_dom"/>
</dbReference>
<sequence length="348" mass="37178">MSASQSLRSEAAKRILIKDGPYGTGIQGEKLSGEAYCAGLDLLKDQKGNNDLLNLTQPQVVRTICERFADVGAEILATNTFNANRISQADYAAEHLVGDINRASARIMREVADRYTAKDGKPRWIAGALGPTNKTLSLSPDVNDPAYREVDFDTVKDVYREQIDALVEGGVDFILVETVFDTLNAKAAIMATLEAEQALGRELPLMVSMTLTDLSGRNLSGHTVEAFWATVRHAKPVTIGLNCSFGASQLRPHLVALNGLADTLIMAYPNAGLPNDLGEYDEVAAETAAQVSEWFDAGLVNIVGGCCGTTPAHIAAIAKAAEGRMPRKVPTAPRQTLLAGLEPMVIAA</sequence>
<keyword evidence="10" id="KW-1185">Reference proteome</keyword>
<evidence type="ECO:0000256" key="6">
    <source>
        <dbReference type="ARBA" id="ARBA00023285"/>
    </source>
</evidence>
<proteinExistence type="inferred from homology"/>
<evidence type="ECO:0000256" key="3">
    <source>
        <dbReference type="ARBA" id="ARBA00022679"/>
    </source>
</evidence>
<feature type="binding site" evidence="7">
    <location>
        <position position="307"/>
    </location>
    <ligand>
        <name>Zn(2+)</name>
        <dbReference type="ChEBI" id="CHEBI:29105"/>
    </ligand>
</feature>
<dbReference type="RefSeq" id="WP_187715070.1">
    <property type="nucleotide sequence ID" value="NZ_BAABJC010000001.1"/>
</dbReference>
<dbReference type="PROSITE" id="PS50970">
    <property type="entry name" value="HCY"/>
    <property type="match status" value="1"/>
</dbReference>
<reference evidence="9 10" key="1">
    <citation type="submission" date="2020-08" db="EMBL/GenBank/DDBJ databases">
        <title>Genome sequence of Sphingomonas daechungensis KACC 18115T.</title>
        <authorList>
            <person name="Hyun D.-W."/>
            <person name="Bae J.-W."/>
        </authorList>
    </citation>
    <scope>NUCLEOTIDE SEQUENCE [LARGE SCALE GENOMIC DNA]</scope>
    <source>
        <strain evidence="9 10">KACC 18115</strain>
    </source>
</reference>
<comment type="similarity">
    <text evidence="1">Belongs to the vitamin-B12 dependent methionine synthase family.</text>
</comment>
<keyword evidence="3 7" id="KW-0808">Transferase</keyword>
<evidence type="ECO:0000256" key="5">
    <source>
        <dbReference type="ARBA" id="ARBA00022723"/>
    </source>
</evidence>
<dbReference type="PANTHER" id="PTHR45833">
    <property type="entry name" value="METHIONINE SYNTHASE"/>
    <property type="match status" value="1"/>
</dbReference>
<comment type="cofactor">
    <cofactor evidence="7">
        <name>Zn(2+)</name>
        <dbReference type="ChEBI" id="CHEBI:29105"/>
    </cofactor>
</comment>
<gene>
    <name evidence="9" type="ORF">H9L15_02750</name>
</gene>
<dbReference type="Proteomes" id="UP000516134">
    <property type="component" value="Chromosome"/>
</dbReference>
<feature type="binding site" evidence="7">
    <location>
        <position position="243"/>
    </location>
    <ligand>
        <name>Zn(2+)</name>
        <dbReference type="ChEBI" id="CHEBI:29105"/>
    </ligand>
</feature>
<dbReference type="SUPFAM" id="SSF82282">
    <property type="entry name" value="Homocysteine S-methyltransferase"/>
    <property type="match status" value="1"/>
</dbReference>
<evidence type="ECO:0000256" key="1">
    <source>
        <dbReference type="ARBA" id="ARBA00010398"/>
    </source>
</evidence>
<protein>
    <submittedName>
        <fullName evidence="9">Homocysteine S-methyltransferase family protein</fullName>
    </submittedName>
</protein>
<accession>A0ABX6T1M4</accession>
<keyword evidence="7" id="KW-0862">Zinc</keyword>
<feature type="binding site" evidence="7">
    <location>
        <position position="306"/>
    </location>
    <ligand>
        <name>Zn(2+)</name>
        <dbReference type="ChEBI" id="CHEBI:29105"/>
    </ligand>
</feature>